<evidence type="ECO:0000313" key="3">
    <source>
        <dbReference type="Proteomes" id="UP000076580"/>
    </source>
</evidence>
<keyword evidence="3" id="KW-1185">Reference proteome</keyword>
<dbReference type="GeneID" id="63718017"/>
<feature type="signal peptide" evidence="1">
    <location>
        <begin position="1"/>
        <end position="16"/>
    </location>
</feature>
<proteinExistence type="predicted"/>
<gene>
    <name evidence="2" type="ORF">DCS_05374</name>
</gene>
<accession>A0A151GMV2</accession>
<dbReference type="Proteomes" id="UP000076580">
    <property type="component" value="Chromosome 02"/>
</dbReference>
<sequence>MKFVAVTLFLAGLALASPPRPVAPGPCDRCSCDGTWQPNLFATHPNAKMVCIPKGAIQ</sequence>
<comment type="caution">
    <text evidence="2">The sequence shown here is derived from an EMBL/GenBank/DDBJ whole genome shotgun (WGS) entry which is preliminary data.</text>
</comment>
<protein>
    <submittedName>
        <fullName evidence="2">Uncharacterized protein</fullName>
    </submittedName>
</protein>
<dbReference type="RefSeq" id="XP_040657713.1">
    <property type="nucleotide sequence ID" value="XM_040802680.1"/>
</dbReference>
<feature type="chain" id="PRO_5007580742" evidence="1">
    <location>
        <begin position="17"/>
        <end position="58"/>
    </location>
</feature>
<evidence type="ECO:0000313" key="2">
    <source>
        <dbReference type="EMBL" id="KYK58361.1"/>
    </source>
</evidence>
<name>A0A151GMV2_DRECN</name>
<evidence type="ECO:0000256" key="1">
    <source>
        <dbReference type="SAM" id="SignalP"/>
    </source>
</evidence>
<dbReference type="EMBL" id="LAYC01000002">
    <property type="protein sequence ID" value="KYK58361.1"/>
    <property type="molecule type" value="Genomic_DNA"/>
</dbReference>
<organism evidence="2 3">
    <name type="scientific">Drechmeria coniospora</name>
    <name type="common">Nematophagous fungus</name>
    <name type="synonym">Meria coniospora</name>
    <dbReference type="NCBI Taxonomy" id="98403"/>
    <lineage>
        <taxon>Eukaryota</taxon>
        <taxon>Fungi</taxon>
        <taxon>Dikarya</taxon>
        <taxon>Ascomycota</taxon>
        <taxon>Pezizomycotina</taxon>
        <taxon>Sordariomycetes</taxon>
        <taxon>Hypocreomycetidae</taxon>
        <taxon>Hypocreales</taxon>
        <taxon>Ophiocordycipitaceae</taxon>
        <taxon>Drechmeria</taxon>
    </lineage>
</organism>
<keyword evidence="1" id="KW-0732">Signal</keyword>
<dbReference type="AlphaFoldDB" id="A0A151GMV2"/>
<reference evidence="2 3" key="1">
    <citation type="journal article" date="2016" name="Sci. Rep.">
        <title>Insights into Adaptations to a Near-Obligate Nematode Endoparasitic Lifestyle from the Finished Genome of Drechmeria coniospora.</title>
        <authorList>
            <person name="Zhang L."/>
            <person name="Zhou Z."/>
            <person name="Guo Q."/>
            <person name="Fokkens L."/>
            <person name="Miskei M."/>
            <person name="Pocsi I."/>
            <person name="Zhang W."/>
            <person name="Chen M."/>
            <person name="Wang L."/>
            <person name="Sun Y."/>
            <person name="Donzelli B.G."/>
            <person name="Gibson D.M."/>
            <person name="Nelson D.R."/>
            <person name="Luo J.G."/>
            <person name="Rep M."/>
            <person name="Liu H."/>
            <person name="Yang S."/>
            <person name="Wang J."/>
            <person name="Krasnoff S.B."/>
            <person name="Xu Y."/>
            <person name="Molnar I."/>
            <person name="Lin M."/>
        </authorList>
    </citation>
    <scope>NUCLEOTIDE SEQUENCE [LARGE SCALE GENOMIC DNA]</scope>
    <source>
        <strain evidence="2 3">ARSEF 6962</strain>
    </source>
</reference>
<dbReference type="InParanoid" id="A0A151GMV2"/>